<gene>
    <name evidence="1" type="ORF">LOK49_LG12G01473</name>
</gene>
<organism evidence="1 2">
    <name type="scientific">Camellia lanceoleosa</name>
    <dbReference type="NCBI Taxonomy" id="1840588"/>
    <lineage>
        <taxon>Eukaryota</taxon>
        <taxon>Viridiplantae</taxon>
        <taxon>Streptophyta</taxon>
        <taxon>Embryophyta</taxon>
        <taxon>Tracheophyta</taxon>
        <taxon>Spermatophyta</taxon>
        <taxon>Magnoliopsida</taxon>
        <taxon>eudicotyledons</taxon>
        <taxon>Gunneridae</taxon>
        <taxon>Pentapetalae</taxon>
        <taxon>asterids</taxon>
        <taxon>Ericales</taxon>
        <taxon>Theaceae</taxon>
        <taxon>Camellia</taxon>
    </lineage>
</organism>
<sequence>MSILSEIPEFTWISDSYTDHQGWLLLRWEIGSSFCSGGHRCEEASRCWDLHLQWLDDAHEEGTLIFNFDFVKFLSLVFALRLRSSIGLVKSMQPAISNPASADSVISSKTDPNLCFAMHAHSSISFSGLNVESNAADHQDWCFSNGSYGRVASIVS</sequence>
<comment type="caution">
    <text evidence="1">The sequence shown here is derived from an EMBL/GenBank/DDBJ whole genome shotgun (WGS) entry which is preliminary data.</text>
</comment>
<reference evidence="1 2" key="1">
    <citation type="journal article" date="2022" name="Plant J.">
        <title>Chromosome-level genome of Camellia lanceoleosa provides a valuable resource for understanding genome evolution and self-incompatibility.</title>
        <authorList>
            <person name="Gong W."/>
            <person name="Xiao S."/>
            <person name="Wang L."/>
            <person name="Liao Z."/>
            <person name="Chang Y."/>
            <person name="Mo W."/>
            <person name="Hu G."/>
            <person name="Li W."/>
            <person name="Zhao G."/>
            <person name="Zhu H."/>
            <person name="Hu X."/>
            <person name="Ji K."/>
            <person name="Xiang X."/>
            <person name="Song Q."/>
            <person name="Yuan D."/>
            <person name="Jin S."/>
            <person name="Zhang L."/>
        </authorList>
    </citation>
    <scope>NUCLEOTIDE SEQUENCE [LARGE SCALE GENOMIC DNA]</scope>
    <source>
        <strain evidence="1">SQ_2022a</strain>
    </source>
</reference>
<protein>
    <submittedName>
        <fullName evidence="1">Zinc finger protein CONSTANS-LIKE 10</fullName>
    </submittedName>
</protein>
<proteinExistence type="predicted"/>
<dbReference type="Proteomes" id="UP001060215">
    <property type="component" value="Chromosome 13"/>
</dbReference>
<evidence type="ECO:0000313" key="2">
    <source>
        <dbReference type="Proteomes" id="UP001060215"/>
    </source>
</evidence>
<dbReference type="EMBL" id="CM045770">
    <property type="protein sequence ID" value="KAI7992521.1"/>
    <property type="molecule type" value="Genomic_DNA"/>
</dbReference>
<accession>A0ACC0FX23</accession>
<evidence type="ECO:0000313" key="1">
    <source>
        <dbReference type="EMBL" id="KAI7992521.1"/>
    </source>
</evidence>
<keyword evidence="2" id="KW-1185">Reference proteome</keyword>
<name>A0ACC0FX23_9ERIC</name>